<keyword evidence="2" id="KW-1185">Reference proteome</keyword>
<dbReference type="KEGG" id="adv:DJ533_00335"/>
<organism evidence="1 2">
    <name type="scientific">Acinetobacter defluvii</name>
    <dbReference type="NCBI Taxonomy" id="1871111"/>
    <lineage>
        <taxon>Bacteria</taxon>
        <taxon>Pseudomonadati</taxon>
        <taxon>Pseudomonadota</taxon>
        <taxon>Gammaproteobacteria</taxon>
        <taxon>Moraxellales</taxon>
        <taxon>Moraxellaceae</taxon>
        <taxon>Acinetobacter</taxon>
    </lineage>
</organism>
<accession>A0A2S2F856</accession>
<reference evidence="1" key="1">
    <citation type="submission" date="2019-08" db="EMBL/GenBank/DDBJ databases">
        <title>The complete genome of Acinetobacter defluvii strain WCHAD010030.</title>
        <authorList>
            <person name="Hu Y."/>
            <person name="Qin J."/>
            <person name="Feng Y."/>
            <person name="Zong Z."/>
        </authorList>
    </citation>
    <scope>NUCLEOTIDE SEQUENCE</scope>
    <source>
        <strain evidence="1">WCHA30</strain>
        <plasmid evidence="1">p1_010030</plasmid>
    </source>
</reference>
<dbReference type="EMBL" id="CP029389">
    <property type="protein sequence ID" value="AWL27166.1"/>
    <property type="molecule type" value="Genomic_DNA"/>
</dbReference>
<gene>
    <name evidence="1" type="ORF">DJ533_00335</name>
</gene>
<sequence length="271" mass="30956">MNKNTLKVGQKVKFDQEKRFNWTVQAVREQYAILTATLAGKGYYTIIDFNHNIRSSGTSWGLGHETRQDCEMSMLALFGEHPNGIEQELSNRHEKPLCIAAVKDIQNSIEMKDLKIKLNSHDEFKQASDALIELGYFWGGCTVPHTAPYLFTYSDGRILADYFDVEDADLSSPNSAFGHFTNHRNTEITLDELLNLAIWSKAPIEAETWERFPNGKCVWHCRKDGRSYSKKAPNINTKRTALWRDPEKQKEADIAKSSIDEQLKELNIVLA</sequence>
<evidence type="ECO:0000313" key="1">
    <source>
        <dbReference type="EMBL" id="AWL27166.1"/>
    </source>
</evidence>
<dbReference type="STRING" id="1871111.GCA_001704615_00885"/>
<name>A0A2S2F856_9GAMM</name>
<evidence type="ECO:0000313" key="2">
    <source>
        <dbReference type="Proteomes" id="UP000245977"/>
    </source>
</evidence>
<geneLocation type="plasmid" evidence="1 2">
    <name>p1_010030</name>
</geneLocation>
<dbReference type="RefSeq" id="WP_065994766.1">
    <property type="nucleotide sequence ID" value="NZ_CP029389.2"/>
</dbReference>
<proteinExistence type="predicted"/>
<dbReference type="OrthoDB" id="9958544at2"/>
<dbReference type="Proteomes" id="UP000245977">
    <property type="component" value="Plasmid p1_010030"/>
</dbReference>
<dbReference type="AlphaFoldDB" id="A0A2S2F856"/>
<keyword evidence="1" id="KW-0614">Plasmid</keyword>
<protein>
    <submittedName>
        <fullName evidence="1">Uncharacterized protein</fullName>
    </submittedName>
</protein>